<evidence type="ECO:0000313" key="3">
    <source>
        <dbReference type="Proteomes" id="UP000033393"/>
    </source>
</evidence>
<dbReference type="AlphaFoldDB" id="A0A0F0HGP9"/>
<dbReference type="Gene3D" id="1.10.10.10">
    <property type="entry name" value="Winged helix-like DNA-binding domain superfamily/Winged helix DNA-binding domain"/>
    <property type="match status" value="1"/>
</dbReference>
<proteinExistence type="predicted"/>
<evidence type="ECO:0000313" key="2">
    <source>
        <dbReference type="EMBL" id="KJK53467.1"/>
    </source>
</evidence>
<dbReference type="InterPro" id="IPR000835">
    <property type="entry name" value="HTH_MarR-typ"/>
</dbReference>
<dbReference type="SMART" id="SM00347">
    <property type="entry name" value="HTH_MARR"/>
    <property type="match status" value="1"/>
</dbReference>
<dbReference type="EMBL" id="JYJG01000001">
    <property type="protein sequence ID" value="KJK53467.1"/>
    <property type="molecule type" value="Genomic_DNA"/>
</dbReference>
<reference evidence="2 3" key="1">
    <citation type="submission" date="2015-02" db="EMBL/GenBank/DDBJ databases">
        <authorList>
            <person name="Ju K.-S."/>
            <person name="Doroghazi J.R."/>
            <person name="Metcalf W."/>
        </authorList>
    </citation>
    <scope>NUCLEOTIDE SEQUENCE [LARGE SCALE GENOMIC DNA]</scope>
    <source>
        <strain evidence="2 3">NRRL B-16140</strain>
    </source>
</reference>
<evidence type="ECO:0000259" key="1">
    <source>
        <dbReference type="PROSITE" id="PS50995"/>
    </source>
</evidence>
<accession>A0A0F0HGP9</accession>
<dbReference type="InterPro" id="IPR052526">
    <property type="entry name" value="HTH-type_Bedaq_tolerance"/>
</dbReference>
<keyword evidence="3" id="KW-1185">Reference proteome</keyword>
<sequence length="150" mass="16343">MADAAPIQSDADLAHLARVVREGVGRLNWRMRSESDSDSPGPAVLAVLSRLLRAGTHTPKELADAERIQPQSLTRILAGLTERGLVTRTPDPRDGRRHLITITPAGVDVLREYTGSRERWLSGALERALTPTERQLLGLAAELLVRVADA</sequence>
<dbReference type="Pfam" id="PF01047">
    <property type="entry name" value="MarR"/>
    <property type="match status" value="1"/>
</dbReference>
<dbReference type="GO" id="GO:0003700">
    <property type="term" value="F:DNA-binding transcription factor activity"/>
    <property type="evidence" value="ECO:0007669"/>
    <property type="project" value="InterPro"/>
</dbReference>
<dbReference type="Proteomes" id="UP000033393">
    <property type="component" value="Unassembled WGS sequence"/>
</dbReference>
<dbReference type="PROSITE" id="PS50995">
    <property type="entry name" value="HTH_MARR_2"/>
    <property type="match status" value="1"/>
</dbReference>
<dbReference type="OrthoDB" id="3628964at2"/>
<dbReference type="RefSeq" id="WP_045309258.1">
    <property type="nucleotide sequence ID" value="NZ_JYJG01000001.1"/>
</dbReference>
<gene>
    <name evidence="2" type="ORF">UK23_00260</name>
</gene>
<protein>
    <submittedName>
        <fullName evidence="2">MarR family transcriptional regulator</fullName>
    </submittedName>
</protein>
<dbReference type="PANTHER" id="PTHR39515">
    <property type="entry name" value="CONSERVED PROTEIN"/>
    <property type="match status" value="1"/>
</dbReference>
<name>A0A0F0HGP9_LENAE</name>
<organism evidence="2 3">
    <name type="scientific">Lentzea aerocolonigenes</name>
    <name type="common">Lechevalieria aerocolonigenes</name>
    <name type="synonym">Saccharothrix aerocolonigenes</name>
    <dbReference type="NCBI Taxonomy" id="68170"/>
    <lineage>
        <taxon>Bacteria</taxon>
        <taxon>Bacillati</taxon>
        <taxon>Actinomycetota</taxon>
        <taxon>Actinomycetes</taxon>
        <taxon>Pseudonocardiales</taxon>
        <taxon>Pseudonocardiaceae</taxon>
        <taxon>Lentzea</taxon>
    </lineage>
</organism>
<dbReference type="PATRIC" id="fig|68170.10.peg.54"/>
<dbReference type="Gene3D" id="1.10.287.100">
    <property type="match status" value="1"/>
</dbReference>
<comment type="caution">
    <text evidence="2">The sequence shown here is derived from an EMBL/GenBank/DDBJ whole genome shotgun (WGS) entry which is preliminary data.</text>
</comment>
<feature type="domain" description="HTH marR-type" evidence="1">
    <location>
        <begin position="10"/>
        <end position="149"/>
    </location>
</feature>
<dbReference type="PANTHER" id="PTHR39515:SF2">
    <property type="entry name" value="HTH-TYPE TRANSCRIPTIONAL REGULATOR RV0880"/>
    <property type="match status" value="1"/>
</dbReference>
<dbReference type="SUPFAM" id="SSF46785">
    <property type="entry name" value="Winged helix' DNA-binding domain"/>
    <property type="match status" value="1"/>
</dbReference>
<dbReference type="InterPro" id="IPR036388">
    <property type="entry name" value="WH-like_DNA-bd_sf"/>
</dbReference>
<dbReference type="InterPro" id="IPR036390">
    <property type="entry name" value="WH_DNA-bd_sf"/>
</dbReference>